<reference evidence="2" key="1">
    <citation type="journal article" date="2012" name="Proc. Natl. Acad. Sci. U.S.A.">
        <title>Antigenic diversity is generated by distinct evolutionary mechanisms in African trypanosome species.</title>
        <authorList>
            <person name="Jackson A.P."/>
            <person name="Berry A."/>
            <person name="Aslett M."/>
            <person name="Allison H.C."/>
            <person name="Burton P."/>
            <person name="Vavrova-Anderson J."/>
            <person name="Brown R."/>
            <person name="Browne H."/>
            <person name="Corton N."/>
            <person name="Hauser H."/>
            <person name="Gamble J."/>
            <person name="Gilderthorp R."/>
            <person name="Marcello L."/>
            <person name="McQuillan J."/>
            <person name="Otto T.D."/>
            <person name="Quail M.A."/>
            <person name="Sanders M.J."/>
            <person name="van Tonder A."/>
            <person name="Ginger M.L."/>
            <person name="Field M.C."/>
            <person name="Barry J.D."/>
            <person name="Hertz-Fowler C."/>
            <person name="Berriman M."/>
        </authorList>
    </citation>
    <scope>NUCLEOTIDE SEQUENCE</scope>
    <source>
        <strain evidence="2">Y486</strain>
    </source>
</reference>
<feature type="region of interest" description="Disordered" evidence="1">
    <location>
        <begin position="29"/>
        <end position="61"/>
    </location>
</feature>
<protein>
    <submittedName>
        <fullName evidence="2">Uncharacterized protein</fullName>
    </submittedName>
</protein>
<evidence type="ECO:0000313" key="2">
    <source>
        <dbReference type="EMBL" id="CCC49441.1"/>
    </source>
</evidence>
<proteinExistence type="predicted"/>
<organism evidence="2">
    <name type="scientific">Trypanosoma vivax (strain Y486)</name>
    <dbReference type="NCBI Taxonomy" id="1055687"/>
    <lineage>
        <taxon>Eukaryota</taxon>
        <taxon>Discoba</taxon>
        <taxon>Euglenozoa</taxon>
        <taxon>Kinetoplastea</taxon>
        <taxon>Metakinetoplastina</taxon>
        <taxon>Trypanosomatida</taxon>
        <taxon>Trypanosomatidae</taxon>
        <taxon>Trypanosoma</taxon>
        <taxon>Duttonella</taxon>
    </lineage>
</organism>
<gene>
    <name evidence="2" type="ORF">TVY486_0800490</name>
</gene>
<dbReference type="VEuPathDB" id="TriTrypDB:TvY486_0800490"/>
<sequence length="251" mass="27373">MNIVDGGQGWEREGKDVIGTLENISNFHGASYLDTPESPPQVHSSPNQQRSSRKSYRRDSCYSPYLPPPSAASGLGTHTCKVGVTAICSGNWESSTKMETEEDTEHAMHWHASVPIRANVSEGALGNSWNECYTLTVSHSDNNNSKRAASELNWNEHKVSSEMAARFCHRFSMSALNNRVEFPAAHGGGERGYFCDGNGLPNQGIMRSLSGGFAAGNSWTHKCKNTALSFTSNDVDVTRSIAMILLKSEGR</sequence>
<dbReference type="AlphaFoldDB" id="G0U044"/>
<evidence type="ECO:0000256" key="1">
    <source>
        <dbReference type="SAM" id="MobiDB-lite"/>
    </source>
</evidence>
<name>G0U044_TRYVY</name>
<feature type="compositionally biased region" description="Polar residues" evidence="1">
    <location>
        <begin position="41"/>
        <end position="50"/>
    </location>
</feature>
<dbReference type="EMBL" id="HE573024">
    <property type="protein sequence ID" value="CCC49441.1"/>
    <property type="molecule type" value="Genomic_DNA"/>
</dbReference>
<accession>G0U044</accession>